<evidence type="ECO:0008006" key="4">
    <source>
        <dbReference type="Google" id="ProtNLM"/>
    </source>
</evidence>
<keyword evidence="3" id="KW-1185">Reference proteome</keyword>
<protein>
    <recommendedName>
        <fullName evidence="4">Lipoprotein</fullName>
    </recommendedName>
</protein>
<accession>A0ABU9B6A5</accession>
<evidence type="ECO:0000313" key="3">
    <source>
        <dbReference type="Proteomes" id="UP001368500"/>
    </source>
</evidence>
<dbReference type="Proteomes" id="UP001368500">
    <property type="component" value="Unassembled WGS sequence"/>
</dbReference>
<name>A0ABU9B6A5_9BURK</name>
<gene>
    <name evidence="2" type="ORF">AACH11_04715</name>
</gene>
<dbReference type="RefSeq" id="WP_341373052.1">
    <property type="nucleotide sequence ID" value="NZ_JBBUTF010000004.1"/>
</dbReference>
<feature type="compositionally biased region" description="Low complexity" evidence="1">
    <location>
        <begin position="466"/>
        <end position="493"/>
    </location>
</feature>
<feature type="compositionally biased region" description="Pro residues" evidence="1">
    <location>
        <begin position="452"/>
        <end position="465"/>
    </location>
</feature>
<organism evidence="2 3">
    <name type="scientific">Pseudaquabacterium rugosum</name>
    <dbReference type="NCBI Taxonomy" id="2984194"/>
    <lineage>
        <taxon>Bacteria</taxon>
        <taxon>Pseudomonadati</taxon>
        <taxon>Pseudomonadota</taxon>
        <taxon>Betaproteobacteria</taxon>
        <taxon>Burkholderiales</taxon>
        <taxon>Sphaerotilaceae</taxon>
        <taxon>Pseudaquabacterium</taxon>
    </lineage>
</organism>
<comment type="caution">
    <text evidence="2">The sequence shown here is derived from an EMBL/GenBank/DDBJ whole genome shotgun (WGS) entry which is preliminary data.</text>
</comment>
<feature type="region of interest" description="Disordered" evidence="1">
    <location>
        <begin position="448"/>
        <end position="501"/>
    </location>
</feature>
<proteinExistence type="predicted"/>
<reference evidence="2 3" key="1">
    <citation type="submission" date="2024-04" db="EMBL/GenBank/DDBJ databases">
        <title>Novel species of the genus Ideonella isolated from streams.</title>
        <authorList>
            <person name="Lu H."/>
        </authorList>
    </citation>
    <scope>NUCLEOTIDE SEQUENCE [LARGE SCALE GENOMIC DNA]</scope>
    <source>
        <strain evidence="2 3">BYS139W</strain>
    </source>
</reference>
<evidence type="ECO:0000256" key="1">
    <source>
        <dbReference type="SAM" id="MobiDB-lite"/>
    </source>
</evidence>
<sequence length="501" mass="52346">MALTLTALAELLAGCAGPRYTVDDGRKVDEVLLGQIRDYGTGERALRPAIARSAALQDPDCDKQWELPFSVATSADWSEDERVAWVRGLGVDERLTVVAAARDAPLQPGERLVAIGKVAKERDSTLMLETLAERRDAGEPFSVRTASGRTVQVRPFEVCRGYTRLAPPNTPKAQDYHWLLSVHPLQLPRAALTDDEALWVVLWTQGLSEEGGLRMKTWHYGTKIAGTLYNLVTLASGIKGAALAADAALKAAQSAAAQVASEVLKQQLIDQAKALAVDRLRAVATGTLDKFARATVVNSIQQAAVNRGALSGVARIGATAFDEADGWAFKRLGELDADPLAPFTLHQKLAEAGLADNAFVFDGERLGAISTLARQGGLEARVTQSLKGLRVEELQAEIGAMPLASAPAPFSYEEPLDDAANPYARGLVDALLEMPGAPAAAPATAPAVAPAATPPATPRPAPAVPKPSAAAPGAPSAAGSAGPAGPVVSGPSSDVRPEGRS</sequence>
<evidence type="ECO:0000313" key="2">
    <source>
        <dbReference type="EMBL" id="MEK8025264.1"/>
    </source>
</evidence>
<dbReference type="EMBL" id="JBBUTF010000004">
    <property type="protein sequence ID" value="MEK8025264.1"/>
    <property type="molecule type" value="Genomic_DNA"/>
</dbReference>